<organism evidence="1 2">
    <name type="scientific">Rhizoctonia solani</name>
    <dbReference type="NCBI Taxonomy" id="456999"/>
    <lineage>
        <taxon>Eukaryota</taxon>
        <taxon>Fungi</taxon>
        <taxon>Dikarya</taxon>
        <taxon>Basidiomycota</taxon>
        <taxon>Agaricomycotina</taxon>
        <taxon>Agaricomycetes</taxon>
        <taxon>Cantharellales</taxon>
        <taxon>Ceratobasidiaceae</taxon>
        <taxon>Rhizoctonia</taxon>
    </lineage>
</organism>
<dbReference type="SUPFAM" id="SSF53067">
    <property type="entry name" value="Actin-like ATPase domain"/>
    <property type="match status" value="2"/>
</dbReference>
<proteinExistence type="predicted"/>
<dbReference type="PANTHER" id="PTHR14187">
    <property type="entry name" value="ALPHA KINASE/ELONGATION FACTOR 2 KINASE"/>
    <property type="match status" value="1"/>
</dbReference>
<accession>A0A8H7HEG4</accession>
<evidence type="ECO:0000313" key="1">
    <source>
        <dbReference type="EMBL" id="KAF8685492.1"/>
    </source>
</evidence>
<dbReference type="EMBL" id="JACYCC010000021">
    <property type="protein sequence ID" value="KAF8685492.1"/>
    <property type="molecule type" value="Genomic_DNA"/>
</dbReference>
<name>A0A8H7HEG4_9AGAM</name>
<dbReference type="Gene3D" id="3.30.420.40">
    <property type="match status" value="2"/>
</dbReference>
<dbReference type="Gene3D" id="3.90.640.10">
    <property type="entry name" value="Actin, Chain A, domain 4"/>
    <property type="match status" value="1"/>
</dbReference>
<dbReference type="PANTHER" id="PTHR14187:SF5">
    <property type="entry name" value="HEAT SHOCK 70 KDA PROTEIN 12A"/>
    <property type="match status" value="1"/>
</dbReference>
<dbReference type="CDD" id="cd10170">
    <property type="entry name" value="ASKHA_NBD_HSP70"/>
    <property type="match status" value="1"/>
</dbReference>
<dbReference type="InterPro" id="IPR043129">
    <property type="entry name" value="ATPase_NBD"/>
</dbReference>
<comment type="caution">
    <text evidence="1">The sequence shown here is derived from an EMBL/GenBank/DDBJ whole genome shotgun (WGS) entry which is preliminary data.</text>
</comment>
<dbReference type="Proteomes" id="UP000650582">
    <property type="component" value="Unassembled WGS sequence"/>
</dbReference>
<dbReference type="AlphaFoldDB" id="A0A8H7HEG4"/>
<evidence type="ECO:0000313" key="2">
    <source>
        <dbReference type="Proteomes" id="UP000650582"/>
    </source>
</evidence>
<sequence length="606" mass="67954">MSSIDALPKPLRGPWEGKTKLVVGIDIGTTQSGVAFALLENGARQTIHRVTKWPGQDAHNQQGKIPTLVWYNSEKKAVAFGAEAQLHTTEEQAEDHGWFLAKHFKLHLHPEDMQSKYALKLDALPPGVGLQQIYSDFLEYLLKHTKIYFEDRMLDGKKMWEKYGPEMEVVIAHPNGWGIREQTFLRSAAVAAGFAMASKVRFVTEAEASVHFCIHHTNLGGVLRPGTNFAVCDAGGSTVDTTLYSVASISPTLKLEEKRASACVQAGAIFIDFEMERYLKSVLTKAELDPEDVEIYTKTGVKDFETFAKRVFRDEKTEHSILLAHSRFSNTAIRTRRGRMTVPGSTIQKFFDTCVDEIKKSVDRQLDGLDVPYILLVGGFGDSEYVRNEFRKRYEPNGSRITLGNDSSSKAVADGATIWGIASSVVSRAPRYSFGKKTSRDYDPLLHDPQGRKAYVSLDGKYRVSGGWSEIVHKVGGMQYYLMYKAICSEIYSRIYDTPSPQLNNVQVQLMAYTGDDRPEWMKDSFGRTFNSFKNVCTLSGNLNNLRGALKAKKSPLGVKYWKLKYQVCIRFGGTELESYLEWRENGVTRTGPVSIIVPPDASYGY</sequence>
<reference evidence="1" key="1">
    <citation type="submission" date="2020-09" db="EMBL/GenBank/DDBJ databases">
        <title>Comparative genome analyses of four rice-infecting Rhizoctonia solani isolates reveal extensive enrichment of homogalacturonan modification genes.</title>
        <authorList>
            <person name="Lee D.-Y."/>
            <person name="Jeon J."/>
            <person name="Kim K.-T."/>
            <person name="Cheong K."/>
            <person name="Song H."/>
            <person name="Choi G."/>
            <person name="Ko J."/>
            <person name="Opiyo S.O."/>
            <person name="Zuo S."/>
            <person name="Madhav S."/>
            <person name="Lee Y.-H."/>
            <person name="Wang G.-L."/>
        </authorList>
    </citation>
    <scope>NUCLEOTIDE SEQUENCE</scope>
    <source>
        <strain evidence="1">AG1-IA YN-7</strain>
    </source>
</reference>
<protein>
    <submittedName>
        <fullName evidence="1">ATP binding</fullName>
    </submittedName>
</protein>
<gene>
    <name evidence="1" type="ORF">RHS04_00576</name>
</gene>